<keyword evidence="8 10" id="KW-0594">Phospholipid biosynthesis</keyword>
<comment type="function">
    <text evidence="10">Catalyzes the transfer of an acyl group from acyl-phosphate (acyl-PO(4)) to glycerol-3-phosphate (G3P) to form lysophosphatidic acid (LPA). This enzyme utilizes acyl-phosphate as fatty acyl donor, but not acyl-CoA or acyl-ACP.</text>
</comment>
<comment type="caution">
    <text evidence="10">Lacks conserved residue(s) required for the propagation of feature annotation.</text>
</comment>
<reference evidence="12" key="1">
    <citation type="journal article" date="2019" name="Int. J. Syst. Evol. Microbiol.">
        <title>The Global Catalogue of Microorganisms (GCM) 10K type strain sequencing project: providing services to taxonomists for standard genome sequencing and annotation.</title>
        <authorList>
            <consortium name="The Broad Institute Genomics Platform"/>
            <consortium name="The Broad Institute Genome Sequencing Center for Infectious Disease"/>
            <person name="Wu L."/>
            <person name="Ma J."/>
        </authorList>
    </citation>
    <scope>NUCLEOTIDE SEQUENCE [LARGE SCALE GENOMIC DNA]</scope>
    <source>
        <strain evidence="12">CCM 8912</strain>
    </source>
</reference>
<evidence type="ECO:0000256" key="3">
    <source>
        <dbReference type="ARBA" id="ARBA00022679"/>
    </source>
</evidence>
<keyword evidence="7 10" id="KW-0472">Membrane</keyword>
<evidence type="ECO:0000256" key="1">
    <source>
        <dbReference type="ARBA" id="ARBA00022475"/>
    </source>
</evidence>
<dbReference type="RefSeq" id="WP_125754466.1">
    <property type="nucleotide sequence ID" value="NZ_JBHTOK010000019.1"/>
</dbReference>
<protein>
    <recommendedName>
        <fullName evidence="10">Glycerol-3-phosphate acyltransferase</fullName>
    </recommendedName>
    <alternativeName>
        <fullName evidence="10">Acyl-PO4 G3P acyltransferase</fullName>
    </alternativeName>
    <alternativeName>
        <fullName evidence="10">Acyl-phosphate--glycerol-3-phosphate acyltransferase</fullName>
    </alternativeName>
    <alternativeName>
        <fullName evidence="10">G3P acyltransferase</fullName>
        <shortName evidence="10">GPAT</shortName>
        <ecNumber evidence="10">2.3.1.275</ecNumber>
    </alternativeName>
    <alternativeName>
        <fullName evidence="10">Lysophosphatidic acid synthase</fullName>
        <shortName evidence="10">LPA synthase</shortName>
    </alternativeName>
</protein>
<dbReference type="EMBL" id="JBHTOK010000019">
    <property type="protein sequence ID" value="MFD1440709.1"/>
    <property type="molecule type" value="Genomic_DNA"/>
</dbReference>
<evidence type="ECO:0000256" key="5">
    <source>
        <dbReference type="ARBA" id="ARBA00022989"/>
    </source>
</evidence>
<dbReference type="Proteomes" id="UP001597212">
    <property type="component" value="Unassembled WGS sequence"/>
</dbReference>
<dbReference type="PANTHER" id="PTHR30309:SF0">
    <property type="entry name" value="GLYCEROL-3-PHOSPHATE ACYLTRANSFERASE-RELATED"/>
    <property type="match status" value="1"/>
</dbReference>
<comment type="caution">
    <text evidence="11">The sequence shown here is derived from an EMBL/GenBank/DDBJ whole genome shotgun (WGS) entry which is preliminary data.</text>
</comment>
<keyword evidence="12" id="KW-1185">Reference proteome</keyword>
<feature type="transmembrane region" description="Helical" evidence="10">
    <location>
        <begin position="148"/>
        <end position="175"/>
    </location>
</feature>
<proteinExistence type="inferred from homology"/>
<evidence type="ECO:0000256" key="10">
    <source>
        <dbReference type="HAMAP-Rule" id="MF_01043"/>
    </source>
</evidence>
<dbReference type="PANTHER" id="PTHR30309">
    <property type="entry name" value="INNER MEMBRANE PROTEIN YGIH"/>
    <property type="match status" value="1"/>
</dbReference>
<accession>A0ABW4CTZ3</accession>
<keyword evidence="5 10" id="KW-1133">Transmembrane helix</keyword>
<dbReference type="InterPro" id="IPR003811">
    <property type="entry name" value="G3P_acylTferase_PlsY"/>
</dbReference>
<feature type="transmembrane region" description="Helical" evidence="10">
    <location>
        <begin position="80"/>
        <end position="101"/>
    </location>
</feature>
<evidence type="ECO:0000256" key="8">
    <source>
        <dbReference type="ARBA" id="ARBA00023209"/>
    </source>
</evidence>
<dbReference type="NCBIfam" id="TIGR00023">
    <property type="entry name" value="glycerol-3-phosphate 1-O-acyltransferase PlsY"/>
    <property type="match status" value="1"/>
</dbReference>
<sequence length="210" mass="22681">MILALCFILAYLIGSIPSGVWVGRAFFHQDIRTAGSHNIGTTNAYRVLGPVGGTIVLVMDILKGTLGASLPMLFGLHPHWLVLLVGLAAVFGHTCSIFIGFKGGKAVATSAGIALAYNPPFFLFCCAVFISLVLLSSMVSVASTLGMFLITIATLFMHDWILTAVAALIWVLIMIRHRANFARIKNGTENMVPFGLGQYLRKRRAETKAK</sequence>
<evidence type="ECO:0000256" key="9">
    <source>
        <dbReference type="ARBA" id="ARBA00023264"/>
    </source>
</evidence>
<keyword evidence="2 10" id="KW-0444">Lipid biosynthesis</keyword>
<dbReference type="HAMAP" id="MF_01043">
    <property type="entry name" value="PlsY"/>
    <property type="match status" value="1"/>
</dbReference>
<evidence type="ECO:0000256" key="4">
    <source>
        <dbReference type="ARBA" id="ARBA00022692"/>
    </source>
</evidence>
<dbReference type="Pfam" id="PF02660">
    <property type="entry name" value="G3P_acyltransf"/>
    <property type="match status" value="1"/>
</dbReference>
<dbReference type="EC" id="2.3.1.275" evidence="10"/>
<dbReference type="SMART" id="SM01207">
    <property type="entry name" value="G3P_acyltransf"/>
    <property type="match status" value="1"/>
</dbReference>
<evidence type="ECO:0000256" key="6">
    <source>
        <dbReference type="ARBA" id="ARBA00023098"/>
    </source>
</evidence>
<keyword evidence="11" id="KW-0012">Acyltransferase</keyword>
<comment type="pathway">
    <text evidence="10">Lipid metabolism; phospholipid metabolism.</text>
</comment>
<comment type="catalytic activity">
    <reaction evidence="10">
        <text>an acyl phosphate + sn-glycerol 3-phosphate = a 1-acyl-sn-glycero-3-phosphate + phosphate</text>
        <dbReference type="Rhea" id="RHEA:34075"/>
        <dbReference type="ChEBI" id="CHEBI:43474"/>
        <dbReference type="ChEBI" id="CHEBI:57597"/>
        <dbReference type="ChEBI" id="CHEBI:57970"/>
        <dbReference type="ChEBI" id="CHEBI:59918"/>
        <dbReference type="EC" id="2.3.1.275"/>
    </reaction>
</comment>
<evidence type="ECO:0000256" key="2">
    <source>
        <dbReference type="ARBA" id="ARBA00022516"/>
    </source>
</evidence>
<feature type="transmembrane region" description="Helical" evidence="10">
    <location>
        <begin position="121"/>
        <end position="142"/>
    </location>
</feature>
<comment type="subcellular location">
    <subcellularLocation>
        <location evidence="10">Cell membrane</location>
        <topology evidence="10">Multi-pass membrane protein</topology>
    </subcellularLocation>
</comment>
<keyword evidence="3 10" id="KW-0808">Transferase</keyword>
<gene>
    <name evidence="10 11" type="primary">plsY</name>
    <name evidence="11" type="ORF">ACFQ5K_04790</name>
</gene>
<evidence type="ECO:0000256" key="7">
    <source>
        <dbReference type="ARBA" id="ARBA00023136"/>
    </source>
</evidence>
<comment type="subunit">
    <text evidence="10">Probably interacts with PlsX.</text>
</comment>
<organism evidence="11 12">
    <name type="scientific">Lacticaseibacillus hegangensis</name>
    <dbReference type="NCBI Taxonomy" id="2486010"/>
    <lineage>
        <taxon>Bacteria</taxon>
        <taxon>Bacillati</taxon>
        <taxon>Bacillota</taxon>
        <taxon>Bacilli</taxon>
        <taxon>Lactobacillales</taxon>
        <taxon>Lactobacillaceae</taxon>
        <taxon>Lacticaseibacillus</taxon>
    </lineage>
</organism>
<evidence type="ECO:0000313" key="11">
    <source>
        <dbReference type="EMBL" id="MFD1440709.1"/>
    </source>
</evidence>
<evidence type="ECO:0000313" key="12">
    <source>
        <dbReference type="Proteomes" id="UP001597212"/>
    </source>
</evidence>
<keyword evidence="1 10" id="KW-1003">Cell membrane</keyword>
<comment type="similarity">
    <text evidence="10">Belongs to the PlsY family.</text>
</comment>
<keyword evidence="9 10" id="KW-1208">Phospholipid metabolism</keyword>
<keyword evidence="4 10" id="KW-0812">Transmembrane</keyword>
<keyword evidence="6 10" id="KW-0443">Lipid metabolism</keyword>
<name>A0ABW4CTZ3_9LACO</name>
<dbReference type="GO" id="GO:0004366">
    <property type="term" value="F:glycerol-3-phosphate O-acyltransferase activity"/>
    <property type="evidence" value="ECO:0007669"/>
    <property type="project" value="UniProtKB-EC"/>
</dbReference>